<keyword evidence="1" id="KW-0812">Transmembrane</keyword>
<accession>A0A6J6NNT0</accession>
<reference evidence="2" key="1">
    <citation type="submission" date="2020-05" db="EMBL/GenBank/DDBJ databases">
        <authorList>
            <person name="Chiriac C."/>
            <person name="Salcher M."/>
            <person name="Ghai R."/>
            <person name="Kavagutti S V."/>
        </authorList>
    </citation>
    <scope>NUCLEOTIDE SEQUENCE</scope>
</reference>
<evidence type="ECO:0000313" key="2">
    <source>
        <dbReference type="EMBL" id="CAB4686073.1"/>
    </source>
</evidence>
<feature type="transmembrane region" description="Helical" evidence="1">
    <location>
        <begin position="20"/>
        <end position="42"/>
    </location>
</feature>
<dbReference type="AlphaFoldDB" id="A0A6J6NNT0"/>
<gene>
    <name evidence="2" type="ORF">UFOPK2582_00127</name>
</gene>
<name>A0A6J6NNT0_9ZZZZ</name>
<keyword evidence="1" id="KW-1133">Transmembrane helix</keyword>
<keyword evidence="1" id="KW-0472">Membrane</keyword>
<dbReference type="EMBL" id="CAEZXS010000006">
    <property type="protein sequence ID" value="CAB4686073.1"/>
    <property type="molecule type" value="Genomic_DNA"/>
</dbReference>
<evidence type="ECO:0000256" key="1">
    <source>
        <dbReference type="SAM" id="Phobius"/>
    </source>
</evidence>
<sequence length="93" mass="8720">MSVTAGSATTVPSAGAAAGAFGSTAGVVGLFACSSATTWAVVTPSGIASSLRSLATVSSALVLALPVGSLPTMARTGRNSSCAVEPTTASTSA</sequence>
<organism evidence="2">
    <name type="scientific">freshwater metagenome</name>
    <dbReference type="NCBI Taxonomy" id="449393"/>
    <lineage>
        <taxon>unclassified sequences</taxon>
        <taxon>metagenomes</taxon>
        <taxon>ecological metagenomes</taxon>
    </lineage>
</organism>
<protein>
    <submittedName>
        <fullName evidence="2">Unannotated protein</fullName>
    </submittedName>
</protein>
<proteinExistence type="predicted"/>